<evidence type="ECO:0000256" key="1">
    <source>
        <dbReference type="SAM" id="MobiDB-lite"/>
    </source>
</evidence>
<comment type="caution">
    <text evidence="2">The sequence shown here is derived from an EMBL/GenBank/DDBJ whole genome shotgun (WGS) entry which is preliminary data.</text>
</comment>
<proteinExistence type="predicted"/>
<evidence type="ECO:0000313" key="3">
    <source>
        <dbReference type="Proteomes" id="UP000293342"/>
    </source>
</evidence>
<organism evidence="2 3">
    <name type="scientific">Kribbella capetownensis</name>
    <dbReference type="NCBI Taxonomy" id="1572659"/>
    <lineage>
        <taxon>Bacteria</taxon>
        <taxon>Bacillati</taxon>
        <taxon>Actinomycetota</taxon>
        <taxon>Actinomycetes</taxon>
        <taxon>Propionibacteriales</taxon>
        <taxon>Kribbellaceae</taxon>
        <taxon>Kribbella</taxon>
    </lineage>
</organism>
<feature type="compositionally biased region" description="Basic and acidic residues" evidence="1">
    <location>
        <begin position="80"/>
        <end position="95"/>
    </location>
</feature>
<keyword evidence="3" id="KW-1185">Reference proteome</keyword>
<reference evidence="2 3" key="1">
    <citation type="submission" date="2019-02" db="EMBL/GenBank/DDBJ databases">
        <title>Kribbella capetownensis sp. nov. and Kribbella speibonae sp. nov., isolated from soil.</title>
        <authorList>
            <person name="Curtis S.M."/>
            <person name="Norton I."/>
            <person name="Everest G.J."/>
            <person name="Meyers P.R."/>
        </authorList>
    </citation>
    <scope>NUCLEOTIDE SEQUENCE [LARGE SCALE GENOMIC DNA]</scope>
    <source>
        <strain evidence="2 3">YM53</strain>
    </source>
</reference>
<protein>
    <recommendedName>
        <fullName evidence="4">WXG100 family type VII secretion target</fullName>
    </recommendedName>
</protein>
<sequence>MADKENNFYKDTLHTCYVTTIPNARDAVHHGQGQPGDSISTAISSGGWKCAKATDFVTDFSAKAKQIMPAFDDAVTTAKSAHDKEPDEVPAKDPHGLAWPRTWSMRHKMI</sequence>
<accession>A0A4R0JG82</accession>
<dbReference type="AlphaFoldDB" id="A0A4R0JG82"/>
<evidence type="ECO:0000313" key="2">
    <source>
        <dbReference type="EMBL" id="TCC45871.1"/>
    </source>
</evidence>
<feature type="region of interest" description="Disordered" evidence="1">
    <location>
        <begin position="78"/>
        <end position="97"/>
    </location>
</feature>
<gene>
    <name evidence="2" type="ORF">E0H75_29610</name>
</gene>
<dbReference type="Proteomes" id="UP000293342">
    <property type="component" value="Unassembled WGS sequence"/>
</dbReference>
<dbReference type="EMBL" id="SJKD01000007">
    <property type="protein sequence ID" value="TCC45871.1"/>
    <property type="molecule type" value="Genomic_DNA"/>
</dbReference>
<dbReference type="RefSeq" id="WP_131516967.1">
    <property type="nucleotide sequence ID" value="NZ_SJKD01000007.1"/>
</dbReference>
<name>A0A4R0JG82_9ACTN</name>
<evidence type="ECO:0008006" key="4">
    <source>
        <dbReference type="Google" id="ProtNLM"/>
    </source>
</evidence>